<dbReference type="Ensembl" id="ENSGACT00000004160.1">
    <property type="protein sequence ID" value="ENSGACP00000004146.1"/>
    <property type="gene ID" value="ENSGACG00000003164.1"/>
</dbReference>
<feature type="region of interest" description="Disordered" evidence="1">
    <location>
        <begin position="138"/>
        <end position="194"/>
    </location>
</feature>
<feature type="compositionally biased region" description="Polar residues" evidence="1">
    <location>
        <begin position="138"/>
        <end position="148"/>
    </location>
</feature>
<evidence type="ECO:0000313" key="2">
    <source>
        <dbReference type="Ensembl" id="ENSGACP00000004146.1"/>
    </source>
</evidence>
<organism evidence="2">
    <name type="scientific">Gasterosteus aculeatus</name>
    <name type="common">Three-spined stickleback</name>
    <dbReference type="NCBI Taxonomy" id="69293"/>
    <lineage>
        <taxon>Eukaryota</taxon>
        <taxon>Metazoa</taxon>
        <taxon>Chordata</taxon>
        <taxon>Craniata</taxon>
        <taxon>Vertebrata</taxon>
        <taxon>Euteleostomi</taxon>
        <taxon>Actinopterygii</taxon>
        <taxon>Neopterygii</taxon>
        <taxon>Teleostei</taxon>
        <taxon>Neoteleostei</taxon>
        <taxon>Acanthomorphata</taxon>
        <taxon>Eupercaria</taxon>
        <taxon>Perciformes</taxon>
        <taxon>Cottioidei</taxon>
        <taxon>Gasterosteales</taxon>
        <taxon>Gasterosteidae</taxon>
        <taxon>Gasterosteus</taxon>
    </lineage>
</organism>
<dbReference type="STRING" id="69293.ENSGACP00000004146"/>
<dbReference type="AlphaFoldDB" id="G3NFP1"/>
<sequence>MARPGRPVSESCQPAGCSVSQSASYSSEAKVLGPEDGDDHAPIFSLSKSYMDVVTATGPTHKRDSAWSHVDLKRSSSTNTHAERNSVTLQQLHPHMWQHINSTRRCQSSLSAESADVHVPPALSERWMANMHRWSACSGTLSRSSTPDTVVWRGGTSRPSSLTQETPWSPVSKTTPSPTTPSPFTSPLQTPTRPLEDLLTSSFSTQTLRTHQQEVF</sequence>
<feature type="region of interest" description="Disordered" evidence="1">
    <location>
        <begin position="1"/>
        <end position="36"/>
    </location>
</feature>
<name>G3NFP1_GASAC</name>
<dbReference type="Bgee" id="ENSGACG00000003164">
    <property type="expression patterns" value="Expressed in camera-type eye"/>
</dbReference>
<protein>
    <submittedName>
        <fullName evidence="2">Uncharacterized protein</fullName>
    </submittedName>
</protein>
<dbReference type="InParanoid" id="G3NFP1"/>
<reference evidence="2" key="1">
    <citation type="submission" date="2006-01" db="EMBL/GenBank/DDBJ databases">
        <authorList>
            <person name="Lindblad-Toh K."/>
            <person name="Mauceli E."/>
            <person name="Grabherr M."/>
            <person name="Chang J.L."/>
            <person name="Lander E.S."/>
        </authorList>
    </citation>
    <scope>NUCLEOTIDE SEQUENCE [LARGE SCALE GENOMIC DNA]</scope>
</reference>
<proteinExistence type="predicted"/>
<accession>G3NFP1</accession>
<evidence type="ECO:0000256" key="1">
    <source>
        <dbReference type="SAM" id="MobiDB-lite"/>
    </source>
</evidence>
<feature type="compositionally biased region" description="Low complexity" evidence="1">
    <location>
        <begin position="166"/>
        <end position="192"/>
    </location>
</feature>
<feature type="compositionally biased region" description="Low complexity" evidence="1">
    <location>
        <begin position="18"/>
        <end position="27"/>
    </location>
</feature>
<reference evidence="2" key="2">
    <citation type="submission" date="2024-04" db="UniProtKB">
        <authorList>
            <consortium name="Ensembl"/>
        </authorList>
    </citation>
    <scope>IDENTIFICATION</scope>
</reference>